<dbReference type="Pfam" id="PF02518">
    <property type="entry name" value="HATPase_c"/>
    <property type="match status" value="1"/>
</dbReference>
<dbReference type="EMBL" id="CP034235">
    <property type="protein sequence ID" value="QGR00387.1"/>
    <property type="molecule type" value="Genomic_DNA"/>
</dbReference>
<sequence length="128" mass="14509">MSPKLLLQPFLENCFTHAFQQVEPPWSIQINISSSPSDDGTWVISIKDNGIGFSQAALEQIQRITEHLHSGQTLELLEITKRGLGSVGVENTLTRCRMFWEDRVQFNVSNLPEGAEIRMIIRNRGETI</sequence>
<protein>
    <recommendedName>
        <fullName evidence="1">Histidine kinase/HSP90-like ATPase domain-containing protein</fullName>
    </recommendedName>
</protein>
<organism evidence="2 3">
    <name type="scientific">Paenibacillus psychroresistens</name>
    <dbReference type="NCBI Taxonomy" id="1778678"/>
    <lineage>
        <taxon>Bacteria</taxon>
        <taxon>Bacillati</taxon>
        <taxon>Bacillota</taxon>
        <taxon>Bacilli</taxon>
        <taxon>Bacillales</taxon>
        <taxon>Paenibacillaceae</taxon>
        <taxon>Paenibacillus</taxon>
    </lineage>
</organism>
<dbReference type="KEGG" id="ppsc:EHS13_35290"/>
<name>A0A6B8RZP8_9BACL</name>
<evidence type="ECO:0000313" key="2">
    <source>
        <dbReference type="EMBL" id="QGR00387.1"/>
    </source>
</evidence>
<gene>
    <name evidence="2" type="ORF">EHS13_35290</name>
</gene>
<evidence type="ECO:0000313" key="3">
    <source>
        <dbReference type="Proteomes" id="UP000426246"/>
    </source>
</evidence>
<evidence type="ECO:0000259" key="1">
    <source>
        <dbReference type="Pfam" id="PF02518"/>
    </source>
</evidence>
<dbReference type="AlphaFoldDB" id="A0A6B8RZP8"/>
<dbReference type="SUPFAM" id="SSF55874">
    <property type="entry name" value="ATPase domain of HSP90 chaperone/DNA topoisomerase II/histidine kinase"/>
    <property type="match status" value="1"/>
</dbReference>
<keyword evidence="3" id="KW-1185">Reference proteome</keyword>
<feature type="domain" description="Histidine kinase/HSP90-like ATPase" evidence="1">
    <location>
        <begin position="7"/>
        <end position="118"/>
    </location>
</feature>
<accession>A0A6B8RZP8</accession>
<dbReference type="Proteomes" id="UP000426246">
    <property type="component" value="Chromosome"/>
</dbReference>
<dbReference type="Gene3D" id="3.30.565.10">
    <property type="entry name" value="Histidine kinase-like ATPase, C-terminal domain"/>
    <property type="match status" value="1"/>
</dbReference>
<dbReference type="InterPro" id="IPR003594">
    <property type="entry name" value="HATPase_dom"/>
</dbReference>
<dbReference type="InterPro" id="IPR036890">
    <property type="entry name" value="HATPase_C_sf"/>
</dbReference>
<reference evidence="3" key="1">
    <citation type="submission" date="2018-11" db="EMBL/GenBank/DDBJ databases">
        <title>Complete genome sequence of Paenibacillus sp. ML311-T8.</title>
        <authorList>
            <person name="Nam Y.-D."/>
            <person name="Kang J."/>
            <person name="Chung W.-H."/>
            <person name="Park Y.S."/>
        </authorList>
    </citation>
    <scope>NUCLEOTIDE SEQUENCE [LARGE SCALE GENOMIC DNA]</scope>
    <source>
        <strain evidence="3">ML311-T8</strain>
    </source>
</reference>
<proteinExistence type="predicted"/>